<dbReference type="RefSeq" id="XP_009851941.1">
    <property type="nucleotide sequence ID" value="XM_009853639.1"/>
</dbReference>
<dbReference type="HOGENOM" id="CLU_3106973_0_0_1"/>
<keyword evidence="2" id="KW-1185">Reference proteome</keyword>
<reference evidence="2" key="1">
    <citation type="journal article" date="2011" name="Genetics">
        <title>Massive changes in genome architecture accompany the transition to self-fertility in the filamentous fungus Neurospora tetrasperma.</title>
        <authorList>
            <person name="Ellison C.E."/>
            <person name="Stajich J.E."/>
            <person name="Jacobson D.J."/>
            <person name="Natvig D.O."/>
            <person name="Lapidus A."/>
            <person name="Foster B."/>
            <person name="Aerts A."/>
            <person name="Riley R."/>
            <person name="Lindquist E.A."/>
            <person name="Grigoriev I.V."/>
            <person name="Taylor J.W."/>
        </authorList>
    </citation>
    <scope>NUCLEOTIDE SEQUENCE [LARGE SCALE GENOMIC DNA]</scope>
    <source>
        <strain evidence="2">FGSC 2508 / P0657</strain>
    </source>
</reference>
<dbReference type="KEGG" id="nte:NEUTE1DRAFT117281"/>
<dbReference type="VEuPathDB" id="FungiDB:NEUTE1DRAFT_117281"/>
<dbReference type="EMBL" id="GL891305">
    <property type="protein sequence ID" value="EGO56332.1"/>
    <property type="molecule type" value="Genomic_DNA"/>
</dbReference>
<gene>
    <name evidence="1" type="ORF">NEUTE1DRAFT_117281</name>
</gene>
<name>F8MPM0_NEUT8</name>
<dbReference type="AlphaFoldDB" id="F8MPM0"/>
<organism evidence="1 2">
    <name type="scientific">Neurospora tetrasperma (strain FGSC 2508 / ATCC MYA-4615 / P0657)</name>
    <dbReference type="NCBI Taxonomy" id="510951"/>
    <lineage>
        <taxon>Eukaryota</taxon>
        <taxon>Fungi</taxon>
        <taxon>Dikarya</taxon>
        <taxon>Ascomycota</taxon>
        <taxon>Pezizomycotina</taxon>
        <taxon>Sordariomycetes</taxon>
        <taxon>Sordariomycetidae</taxon>
        <taxon>Sordariales</taxon>
        <taxon>Sordariaceae</taxon>
        <taxon>Neurospora</taxon>
    </lineage>
</organism>
<accession>F8MPM0</accession>
<evidence type="ECO:0000313" key="2">
    <source>
        <dbReference type="Proteomes" id="UP000008065"/>
    </source>
</evidence>
<proteinExistence type="predicted"/>
<dbReference type="Proteomes" id="UP000008065">
    <property type="component" value="Unassembled WGS sequence"/>
</dbReference>
<evidence type="ECO:0000313" key="1">
    <source>
        <dbReference type="EMBL" id="EGO56332.1"/>
    </source>
</evidence>
<dbReference type="GeneID" id="20823255"/>
<protein>
    <submittedName>
        <fullName evidence="1">Uncharacterized protein</fullName>
    </submittedName>
</protein>
<sequence length="51" mass="6053">MGLAGQDTLRCHVMTRHENKPMKKGMFNIWGSRYSQGNRKRRYKEEKGARL</sequence>